<accession>A0A8X7CBI7</accession>
<gene>
    <name evidence="2" type="ORF">TNIN_449301</name>
</gene>
<evidence type="ECO:0000256" key="1">
    <source>
        <dbReference type="SAM" id="MobiDB-lite"/>
    </source>
</evidence>
<dbReference type="Proteomes" id="UP000886998">
    <property type="component" value="Unassembled WGS sequence"/>
</dbReference>
<keyword evidence="3" id="KW-1185">Reference proteome</keyword>
<sequence length="110" mass="12564">MHAAFFIEPIVDSERVIPIDAVADILTVSSYWDIIFLSPILLLLDGFQNDITDHQNLLGDSDPEARRRRTQKDSKFKKQWKHSACLDILILIMIREELLRIGKKSGGSSK</sequence>
<name>A0A8X7CBI7_9ARAC</name>
<reference evidence="2" key="1">
    <citation type="submission" date="2020-08" db="EMBL/GenBank/DDBJ databases">
        <title>Multicomponent nature underlies the extraordinary mechanical properties of spider dragline silk.</title>
        <authorList>
            <person name="Kono N."/>
            <person name="Nakamura H."/>
            <person name="Mori M."/>
            <person name="Yoshida Y."/>
            <person name="Ohtoshi R."/>
            <person name="Malay A.D."/>
            <person name="Moran D.A.P."/>
            <person name="Tomita M."/>
            <person name="Numata K."/>
            <person name="Arakawa K."/>
        </authorList>
    </citation>
    <scope>NUCLEOTIDE SEQUENCE</scope>
</reference>
<dbReference type="AlphaFoldDB" id="A0A8X7CBI7"/>
<comment type="caution">
    <text evidence="2">The sequence shown here is derived from an EMBL/GenBank/DDBJ whole genome shotgun (WGS) entry which is preliminary data.</text>
</comment>
<evidence type="ECO:0000313" key="2">
    <source>
        <dbReference type="EMBL" id="GFY63288.1"/>
    </source>
</evidence>
<evidence type="ECO:0000313" key="3">
    <source>
        <dbReference type="Proteomes" id="UP000886998"/>
    </source>
</evidence>
<feature type="region of interest" description="Disordered" evidence="1">
    <location>
        <begin position="55"/>
        <end position="74"/>
    </location>
</feature>
<organism evidence="2 3">
    <name type="scientific">Trichonephila inaurata madagascariensis</name>
    <dbReference type="NCBI Taxonomy" id="2747483"/>
    <lineage>
        <taxon>Eukaryota</taxon>
        <taxon>Metazoa</taxon>
        <taxon>Ecdysozoa</taxon>
        <taxon>Arthropoda</taxon>
        <taxon>Chelicerata</taxon>
        <taxon>Arachnida</taxon>
        <taxon>Araneae</taxon>
        <taxon>Araneomorphae</taxon>
        <taxon>Entelegynae</taxon>
        <taxon>Araneoidea</taxon>
        <taxon>Nephilidae</taxon>
        <taxon>Trichonephila</taxon>
        <taxon>Trichonephila inaurata</taxon>
    </lineage>
</organism>
<proteinExistence type="predicted"/>
<protein>
    <submittedName>
        <fullName evidence="2">Uncharacterized protein</fullName>
    </submittedName>
</protein>
<dbReference type="EMBL" id="BMAV01014699">
    <property type="protein sequence ID" value="GFY63288.1"/>
    <property type="molecule type" value="Genomic_DNA"/>
</dbReference>